<dbReference type="AlphaFoldDB" id="A0AAD1XIT8"/>
<accession>A0AAD1XIT8</accession>
<proteinExistence type="predicted"/>
<keyword evidence="2" id="KW-1185">Reference proteome</keyword>
<evidence type="ECO:0000313" key="1">
    <source>
        <dbReference type="EMBL" id="CAI2373509.1"/>
    </source>
</evidence>
<evidence type="ECO:0000313" key="2">
    <source>
        <dbReference type="Proteomes" id="UP001295684"/>
    </source>
</evidence>
<protein>
    <submittedName>
        <fullName evidence="1">Uncharacterized protein</fullName>
    </submittedName>
</protein>
<name>A0AAD1XIT8_EUPCR</name>
<dbReference type="EMBL" id="CAMPGE010014859">
    <property type="protein sequence ID" value="CAI2373509.1"/>
    <property type="molecule type" value="Genomic_DNA"/>
</dbReference>
<gene>
    <name evidence="1" type="ORF">ECRASSUSDP1_LOCUS14855</name>
</gene>
<sequence length="127" mass="15259">MIQQKRVQQMNPVEMQQQMGSRPVENSQIHIQQKMREAMDRMERYSTKLNMVLYKRKKFHEKRREKLNQYEASKGASVQKEQELQSLVEHYGVVKEGIKNCGIIFECLKFLEDMMTPQSARMRREPH</sequence>
<dbReference type="Proteomes" id="UP001295684">
    <property type="component" value="Unassembled WGS sequence"/>
</dbReference>
<reference evidence="1" key="1">
    <citation type="submission" date="2023-07" db="EMBL/GenBank/DDBJ databases">
        <authorList>
            <consortium name="AG Swart"/>
            <person name="Singh M."/>
            <person name="Singh A."/>
            <person name="Seah K."/>
            <person name="Emmerich C."/>
        </authorList>
    </citation>
    <scope>NUCLEOTIDE SEQUENCE</scope>
    <source>
        <strain evidence="1">DP1</strain>
    </source>
</reference>
<comment type="caution">
    <text evidence="1">The sequence shown here is derived from an EMBL/GenBank/DDBJ whole genome shotgun (WGS) entry which is preliminary data.</text>
</comment>
<organism evidence="1 2">
    <name type="scientific">Euplotes crassus</name>
    <dbReference type="NCBI Taxonomy" id="5936"/>
    <lineage>
        <taxon>Eukaryota</taxon>
        <taxon>Sar</taxon>
        <taxon>Alveolata</taxon>
        <taxon>Ciliophora</taxon>
        <taxon>Intramacronucleata</taxon>
        <taxon>Spirotrichea</taxon>
        <taxon>Hypotrichia</taxon>
        <taxon>Euplotida</taxon>
        <taxon>Euplotidae</taxon>
        <taxon>Moneuplotes</taxon>
    </lineage>
</organism>